<gene>
    <name evidence="8" type="ORF">ASCRUDRAFT_37629</name>
</gene>
<feature type="non-terminal residue" evidence="8">
    <location>
        <position position="326"/>
    </location>
</feature>
<evidence type="ECO:0000256" key="3">
    <source>
        <dbReference type="ARBA" id="ARBA00022989"/>
    </source>
</evidence>
<feature type="transmembrane region" description="Helical" evidence="7">
    <location>
        <begin position="269"/>
        <end position="287"/>
    </location>
</feature>
<dbReference type="GeneID" id="30964419"/>
<dbReference type="InterPro" id="IPR014844">
    <property type="entry name" value="PalH"/>
</dbReference>
<evidence type="ECO:0000256" key="4">
    <source>
        <dbReference type="ARBA" id="ARBA00023136"/>
    </source>
</evidence>
<feature type="transmembrane region" description="Helical" evidence="7">
    <location>
        <begin position="172"/>
        <end position="193"/>
    </location>
</feature>
<reference evidence="9" key="1">
    <citation type="submission" date="2016-05" db="EMBL/GenBank/DDBJ databases">
        <title>Comparative genomics of biotechnologically important yeasts.</title>
        <authorList>
            <consortium name="DOE Joint Genome Institute"/>
            <person name="Riley R."/>
            <person name="Haridas S."/>
            <person name="Wolfe K.H."/>
            <person name="Lopes M.R."/>
            <person name="Hittinger C.T."/>
            <person name="Goker M."/>
            <person name="Salamov A."/>
            <person name="Wisecaver J."/>
            <person name="Long T.M."/>
            <person name="Aerts A.L."/>
            <person name="Barry K."/>
            <person name="Choi C."/>
            <person name="Clum A."/>
            <person name="Coughlan A.Y."/>
            <person name="Deshpande S."/>
            <person name="Douglass A.P."/>
            <person name="Hanson S.J."/>
            <person name="Klenk H.-P."/>
            <person name="Labutti K."/>
            <person name="Lapidus A."/>
            <person name="Lindquist E."/>
            <person name="Lipzen A."/>
            <person name="Meier-Kolthoff J.P."/>
            <person name="Ohm R.A."/>
            <person name="Otillar R.P."/>
            <person name="Pangilinan J."/>
            <person name="Peng Y."/>
            <person name="Rokas A."/>
            <person name="Rosa C.A."/>
            <person name="Scheuner C."/>
            <person name="Sibirny A.A."/>
            <person name="Slot J.C."/>
            <person name="Stielow J.B."/>
            <person name="Sun H."/>
            <person name="Kurtzman C.P."/>
            <person name="Blackwell M."/>
            <person name="Grigoriev I.V."/>
            <person name="Jeffries T.W."/>
        </authorList>
    </citation>
    <scope>NUCLEOTIDE SEQUENCE [LARGE SCALE GENOMIC DNA]</scope>
    <source>
        <strain evidence="9">DSM 1968</strain>
    </source>
</reference>
<dbReference type="PANTHER" id="PTHR35779:SF1">
    <property type="entry name" value="PH-RESPONSE REGULATOR PROTEIN PALH_RIM21"/>
    <property type="match status" value="1"/>
</dbReference>
<dbReference type="PANTHER" id="PTHR35779">
    <property type="entry name" value="PH-RESPONSE REGULATOR PROTEIN PALH/RIM21"/>
    <property type="match status" value="1"/>
</dbReference>
<keyword evidence="4 7" id="KW-0472">Membrane</keyword>
<proteinExistence type="inferred from homology"/>
<keyword evidence="3 7" id="KW-1133">Transmembrane helix</keyword>
<evidence type="ECO:0000256" key="5">
    <source>
        <dbReference type="ARBA" id="ARBA00038109"/>
    </source>
</evidence>
<dbReference type="STRING" id="1344418.A0A1D2VCN1"/>
<evidence type="ECO:0000256" key="2">
    <source>
        <dbReference type="ARBA" id="ARBA00022692"/>
    </source>
</evidence>
<dbReference type="InParanoid" id="A0A1D2VCN1"/>
<dbReference type="Pfam" id="PF08733">
    <property type="entry name" value="PalH"/>
    <property type="match status" value="1"/>
</dbReference>
<comment type="subcellular location">
    <subcellularLocation>
        <location evidence="1">Membrane</location>
        <topology evidence="1">Multi-pass membrane protein</topology>
    </subcellularLocation>
</comment>
<keyword evidence="9" id="KW-1185">Reference proteome</keyword>
<evidence type="ECO:0000256" key="1">
    <source>
        <dbReference type="ARBA" id="ARBA00004141"/>
    </source>
</evidence>
<evidence type="ECO:0000313" key="8">
    <source>
        <dbReference type="EMBL" id="ODV59322.1"/>
    </source>
</evidence>
<dbReference type="GO" id="GO:0071467">
    <property type="term" value="P:cellular response to pH"/>
    <property type="evidence" value="ECO:0007669"/>
    <property type="project" value="TreeGrafter"/>
</dbReference>
<organism evidence="8 9">
    <name type="scientific">Ascoidea rubescens DSM 1968</name>
    <dbReference type="NCBI Taxonomy" id="1344418"/>
    <lineage>
        <taxon>Eukaryota</taxon>
        <taxon>Fungi</taxon>
        <taxon>Dikarya</taxon>
        <taxon>Ascomycota</taxon>
        <taxon>Saccharomycotina</taxon>
        <taxon>Saccharomycetes</taxon>
        <taxon>Ascoideaceae</taxon>
        <taxon>Ascoidea</taxon>
    </lineage>
</organism>
<feature type="transmembrane region" description="Helical" evidence="7">
    <location>
        <begin position="92"/>
        <end position="116"/>
    </location>
</feature>
<dbReference type="FunCoup" id="A0A1D2VCN1">
    <property type="interactions" value="30"/>
</dbReference>
<sequence length="326" mass="37966">MSEDLSANELLIHYKPFCYFSKPVYLSNNMNELFNNQLIDIQNDWNKYSRDPNDGLFFYSIFPTIYSITASTVVTIFLSIIVFTNFNSKPSFLLKVGTVLASINLTLLLIVSIIFLEKNHEALNSNSGDLFIDFLSSYKPFNIIDFLAILILQFVQVQIIMRIFSRQKEKRFTFFMGGILSIISQVIWAVSTYSSSHVFALLPAFVYLLRISLSVIFSVLIGIYCFMKRKIIFQKKLILITTLTFLTINLEFAFFIADVSNLWVSELSEIFNTCCYVISTVLVWEWINRVHHMEKIKEKSGILGRPFYEEEEINNNNYDDYYDNNN</sequence>
<dbReference type="AlphaFoldDB" id="A0A1D2VCN1"/>
<dbReference type="OrthoDB" id="5393256at2759"/>
<feature type="transmembrane region" description="Helical" evidence="7">
    <location>
        <begin position="237"/>
        <end position="257"/>
    </location>
</feature>
<dbReference type="Proteomes" id="UP000095038">
    <property type="component" value="Unassembled WGS sequence"/>
</dbReference>
<evidence type="ECO:0000313" key="9">
    <source>
        <dbReference type="Proteomes" id="UP000095038"/>
    </source>
</evidence>
<dbReference type="EMBL" id="KV454486">
    <property type="protein sequence ID" value="ODV59322.1"/>
    <property type="molecule type" value="Genomic_DNA"/>
</dbReference>
<feature type="transmembrane region" description="Helical" evidence="7">
    <location>
        <begin position="141"/>
        <end position="160"/>
    </location>
</feature>
<accession>A0A1D2VCN1</accession>
<feature type="transmembrane region" description="Helical" evidence="7">
    <location>
        <begin position="205"/>
        <end position="225"/>
    </location>
</feature>
<evidence type="ECO:0000256" key="7">
    <source>
        <dbReference type="SAM" id="Phobius"/>
    </source>
</evidence>
<dbReference type="GO" id="GO:0005886">
    <property type="term" value="C:plasma membrane"/>
    <property type="evidence" value="ECO:0007669"/>
    <property type="project" value="TreeGrafter"/>
</dbReference>
<name>A0A1D2VCN1_9ASCO</name>
<feature type="transmembrane region" description="Helical" evidence="7">
    <location>
        <begin position="56"/>
        <end position="80"/>
    </location>
</feature>
<comment type="similarity">
    <text evidence="5">Belongs to the palH/RIM21 family.</text>
</comment>
<protein>
    <recommendedName>
        <fullName evidence="6">pH-response regulator protein palH/RIM21</fullName>
    </recommendedName>
</protein>
<keyword evidence="2 7" id="KW-0812">Transmembrane</keyword>
<evidence type="ECO:0000256" key="6">
    <source>
        <dbReference type="ARBA" id="ARBA00040155"/>
    </source>
</evidence>
<dbReference type="RefSeq" id="XP_020045629.1">
    <property type="nucleotide sequence ID" value="XM_020190783.1"/>
</dbReference>